<proteinExistence type="predicted"/>
<organism evidence="4 5">
    <name type="scientific">Halobacterium bonnevillei</name>
    <dbReference type="NCBI Taxonomy" id="2692200"/>
    <lineage>
        <taxon>Archaea</taxon>
        <taxon>Methanobacteriati</taxon>
        <taxon>Methanobacteriota</taxon>
        <taxon>Stenosarchaea group</taxon>
        <taxon>Halobacteria</taxon>
        <taxon>Halobacteriales</taxon>
        <taxon>Halobacteriaceae</taxon>
        <taxon>Halobacterium</taxon>
    </lineage>
</organism>
<evidence type="ECO:0000259" key="3">
    <source>
        <dbReference type="Pfam" id="PF26404"/>
    </source>
</evidence>
<feature type="domain" description="Domain of unknown function" evidence="3">
    <location>
        <begin position="22"/>
        <end position="178"/>
    </location>
</feature>
<evidence type="ECO:0000313" key="4">
    <source>
        <dbReference type="EMBL" id="MXR20718.1"/>
    </source>
</evidence>
<gene>
    <name evidence="4" type="ORF">GRX66_08900</name>
</gene>
<dbReference type="Proteomes" id="UP000471521">
    <property type="component" value="Unassembled WGS sequence"/>
</dbReference>
<name>A0A6B0SGJ3_9EURY</name>
<keyword evidence="1" id="KW-0175">Coiled coil</keyword>
<sequence length="216" mass="25246">MADSVESDDESLTTSPERGRGVLTQSDREFLLGRKSDYTEQSRRQKRSRIRRRVRNAILDFSILFEHLDERDREMVFDPDDQHRDAYTRGITDMLAFLHLGTMGYYTPFKHMLAEGVNRAEQALAGSDYRLVNVEFNVDPVGRIDVDEVVDKLEEERFAELTDEELQAFVRLLGDSDAFSAEDLREDLREQMSSFVESVEEARRLRDERAEELQRE</sequence>
<dbReference type="RefSeq" id="WP_159526246.1">
    <property type="nucleotide sequence ID" value="NZ_WUUU01000058.1"/>
</dbReference>
<keyword evidence="5" id="KW-1185">Reference proteome</keyword>
<dbReference type="OrthoDB" id="193906at2157"/>
<feature type="region of interest" description="Disordered" evidence="2">
    <location>
        <begin position="1"/>
        <end position="28"/>
    </location>
</feature>
<evidence type="ECO:0000256" key="2">
    <source>
        <dbReference type="SAM" id="MobiDB-lite"/>
    </source>
</evidence>
<dbReference type="Pfam" id="PF26404">
    <property type="entry name" value="DUF8102"/>
    <property type="match status" value="1"/>
</dbReference>
<feature type="coiled-coil region" evidence="1">
    <location>
        <begin position="185"/>
        <end position="216"/>
    </location>
</feature>
<dbReference type="EMBL" id="WUUU01000058">
    <property type="protein sequence ID" value="MXR20718.1"/>
    <property type="molecule type" value="Genomic_DNA"/>
</dbReference>
<accession>A0A6B0SGJ3</accession>
<evidence type="ECO:0000313" key="5">
    <source>
        <dbReference type="Proteomes" id="UP000471521"/>
    </source>
</evidence>
<comment type="caution">
    <text evidence="4">The sequence shown here is derived from an EMBL/GenBank/DDBJ whole genome shotgun (WGS) entry which is preliminary data.</text>
</comment>
<dbReference type="AlphaFoldDB" id="A0A6B0SGJ3"/>
<dbReference type="InterPro" id="IPR058415">
    <property type="entry name" value="DUF8102"/>
</dbReference>
<evidence type="ECO:0000256" key="1">
    <source>
        <dbReference type="SAM" id="Coils"/>
    </source>
</evidence>
<feature type="compositionally biased region" description="Acidic residues" evidence="2">
    <location>
        <begin position="1"/>
        <end position="11"/>
    </location>
</feature>
<reference evidence="4 5" key="1">
    <citation type="submission" date="2019-12" db="EMBL/GenBank/DDBJ databases">
        <title>Isolation and characterization of three novel carbon monoxide-oxidizing members of Halobacteria from salione crusts and soils.</title>
        <authorList>
            <person name="Myers M.R."/>
            <person name="King G.M."/>
        </authorList>
    </citation>
    <scope>NUCLEOTIDE SEQUENCE [LARGE SCALE GENOMIC DNA]</scope>
    <source>
        <strain evidence="4 5">PCN9</strain>
    </source>
</reference>
<protein>
    <recommendedName>
        <fullName evidence="3">Domain of unknown function domain-containing protein</fullName>
    </recommendedName>
</protein>